<dbReference type="Gene3D" id="3.10.450.10">
    <property type="match status" value="1"/>
</dbReference>
<keyword evidence="5" id="KW-0732">Signal</keyword>
<dbReference type="OrthoDB" id="9930485at2759"/>
<keyword evidence="4" id="KW-1015">Disulfide bond</keyword>
<feature type="signal peptide" evidence="5">
    <location>
        <begin position="1"/>
        <end position="22"/>
    </location>
</feature>
<dbReference type="SUPFAM" id="SSF54403">
    <property type="entry name" value="Cystatin/monellin"/>
    <property type="match status" value="1"/>
</dbReference>
<proteinExistence type="inferred from homology"/>
<reference evidence="6" key="2">
    <citation type="submission" date="2025-09" db="UniProtKB">
        <authorList>
            <consortium name="Ensembl"/>
        </authorList>
    </citation>
    <scope>IDENTIFICATION</scope>
</reference>
<protein>
    <submittedName>
        <fullName evidence="6">Uncharacterized protein</fullName>
    </submittedName>
</protein>
<evidence type="ECO:0000256" key="2">
    <source>
        <dbReference type="ARBA" id="ARBA00005320"/>
    </source>
</evidence>
<name>A0A8C5MG37_9ANUR</name>
<dbReference type="Pfam" id="PF00666">
    <property type="entry name" value="Cathelicidins"/>
    <property type="match status" value="1"/>
</dbReference>
<comment type="similarity">
    <text evidence="2">Belongs to the cathelicidin family.</text>
</comment>
<dbReference type="Ensembl" id="ENSLLET00000012183.1">
    <property type="protein sequence ID" value="ENSLLEP00000011713.1"/>
    <property type="gene ID" value="ENSLLEG00000007463.1"/>
</dbReference>
<dbReference type="GO" id="GO:0005615">
    <property type="term" value="C:extracellular space"/>
    <property type="evidence" value="ECO:0007669"/>
    <property type="project" value="TreeGrafter"/>
</dbReference>
<keyword evidence="7" id="KW-1185">Reference proteome</keyword>
<evidence type="ECO:0000313" key="7">
    <source>
        <dbReference type="Proteomes" id="UP000694569"/>
    </source>
</evidence>
<organism evidence="6 7">
    <name type="scientific">Leptobrachium leishanense</name>
    <name type="common">Leishan spiny toad</name>
    <dbReference type="NCBI Taxonomy" id="445787"/>
    <lineage>
        <taxon>Eukaryota</taxon>
        <taxon>Metazoa</taxon>
        <taxon>Chordata</taxon>
        <taxon>Craniata</taxon>
        <taxon>Vertebrata</taxon>
        <taxon>Euteleostomi</taxon>
        <taxon>Amphibia</taxon>
        <taxon>Batrachia</taxon>
        <taxon>Anura</taxon>
        <taxon>Pelobatoidea</taxon>
        <taxon>Megophryidae</taxon>
        <taxon>Leptobrachium</taxon>
    </lineage>
</organism>
<evidence type="ECO:0000256" key="5">
    <source>
        <dbReference type="SAM" id="SignalP"/>
    </source>
</evidence>
<accession>A0A8C5MG37</accession>
<dbReference type="Proteomes" id="UP000694569">
    <property type="component" value="Unplaced"/>
</dbReference>
<feature type="chain" id="PRO_5034912921" evidence="5">
    <location>
        <begin position="23"/>
        <end position="193"/>
    </location>
</feature>
<dbReference type="PANTHER" id="PTHR10206:SF0">
    <property type="entry name" value="CATHELICIDIN B1-RELATED"/>
    <property type="match status" value="1"/>
</dbReference>
<evidence type="ECO:0000256" key="1">
    <source>
        <dbReference type="ARBA" id="ARBA00004613"/>
    </source>
</evidence>
<evidence type="ECO:0000256" key="4">
    <source>
        <dbReference type="ARBA" id="ARBA00023157"/>
    </source>
</evidence>
<dbReference type="InterPro" id="IPR001894">
    <property type="entry name" value="Cathelicidin-like"/>
</dbReference>
<dbReference type="PANTHER" id="PTHR10206">
    <property type="entry name" value="CATHELICIDIN"/>
    <property type="match status" value="1"/>
</dbReference>
<evidence type="ECO:0000313" key="6">
    <source>
        <dbReference type="Ensembl" id="ENSLLEP00000011713.1"/>
    </source>
</evidence>
<dbReference type="AlphaFoldDB" id="A0A8C5MG37"/>
<dbReference type="GO" id="GO:0006952">
    <property type="term" value="P:defense response"/>
    <property type="evidence" value="ECO:0007669"/>
    <property type="project" value="InterPro"/>
</dbReference>
<dbReference type="InterPro" id="IPR046350">
    <property type="entry name" value="Cystatin_sf"/>
</dbReference>
<reference evidence="6" key="1">
    <citation type="submission" date="2025-08" db="UniProtKB">
        <authorList>
            <consortium name="Ensembl"/>
        </authorList>
    </citation>
    <scope>IDENTIFICATION</scope>
</reference>
<evidence type="ECO:0000256" key="3">
    <source>
        <dbReference type="ARBA" id="ARBA00022525"/>
    </source>
</evidence>
<dbReference type="GeneTree" id="ENSGT01010000229513"/>
<comment type="subcellular location">
    <subcellularLocation>
        <location evidence="1">Secreted</location>
    </subcellularLocation>
</comment>
<sequence length="193" mass="21222">MLGTWWALKTLVTVAVISYALAQLQEMNIDEDGNIKRAVDLFNAQSNVSSVFKQISYLSPGYQQIEEDFEIVNFLVKQTMCIKSEEYNIAECDFNPDGEIKMCTAYVSEELDAPNIACSTISENRRSKRATKKRCNIVCKLKAGARSTIATIKIPTKSQRSTRPGSDQPPSAAVNAAAAASVAFLLSTQVSRI</sequence>
<keyword evidence="3" id="KW-0964">Secreted</keyword>